<evidence type="ECO:0000256" key="2">
    <source>
        <dbReference type="ARBA" id="ARBA00022723"/>
    </source>
</evidence>
<dbReference type="PROSITE" id="PS51669">
    <property type="entry name" value="4FE4S_MOW_BIS_MGD"/>
    <property type="match status" value="1"/>
</dbReference>
<keyword evidence="2" id="KW-0479">Metal-binding</keyword>
<evidence type="ECO:0000313" key="7">
    <source>
        <dbReference type="Proteomes" id="UP001454086"/>
    </source>
</evidence>
<dbReference type="SUPFAM" id="SSF50692">
    <property type="entry name" value="ADC-like"/>
    <property type="match status" value="1"/>
</dbReference>
<dbReference type="RefSeq" id="WP_040382161.1">
    <property type="nucleotide sequence ID" value="NZ_JBBMFM010000029.1"/>
</dbReference>
<dbReference type="InterPro" id="IPR006656">
    <property type="entry name" value="Mopterin_OxRdtase"/>
</dbReference>
<dbReference type="Gene3D" id="3.40.228.10">
    <property type="entry name" value="Dimethylsulfoxide Reductase, domain 2"/>
    <property type="match status" value="1"/>
</dbReference>
<dbReference type="InterPro" id="IPR009010">
    <property type="entry name" value="Asp_de-COase-like_dom_sf"/>
</dbReference>
<evidence type="ECO:0000256" key="4">
    <source>
        <dbReference type="ARBA" id="ARBA00023014"/>
    </source>
</evidence>
<evidence type="ECO:0000259" key="5">
    <source>
        <dbReference type="PROSITE" id="PS51669"/>
    </source>
</evidence>
<dbReference type="PANTHER" id="PTHR43742">
    <property type="entry name" value="TRIMETHYLAMINE-N-OXIDE REDUCTASE"/>
    <property type="match status" value="1"/>
</dbReference>
<sequence length="823" mass="92030">MDNICTMHKMHCCTTCRLKLWDTEEGISKITSDGDISRRNADEYDSGLYPMQRRACMKGYSELYHMYSPDRIHHPLKQTGSRGDRWGFCPISWDEAIDQYESYYESSLEKSRKLGYLPVLDIGGIGSFLGTTLRPFGASSCGNVDAAITAALGKRCRINASRPMDMMNSNYIILWSSNPCVTVFPIPYVIRKAREKGIPITVVDCRYTESAGAFATGKNKVPPLICPYPATDGALMAAMSYVIYKRNLHDNEFIKTNCFGFYPNDTVTSRSGETDPVTGEAYYGKTYRVPEGESFEEYLLGLEKEHNGYHGVLEWAARTTGVDAEVIENFAIEYAISSPAFIMSRFHGGAQRTYNGFYYSWMMIALCAMTGNLQKQGGGFGEMRGDDGYTIDLPPLPSEWDEKEKQPILVSQYGIDQVILTGTDGRSMGQLREDVLKMNGIDIGEGLCLDGIIKGAANGNPFNQLANINKRRLAWQKLDYVVTYERHMTATAVWSDLVLPVTFPLENGKKFDRNSAYDSDIHVLNGVLKPVGEGIPDPEVNRMIGRRFNLKQRCLDYGALMKMQWDKASLDPVYQKMHSALLPDFETVVKNGGASFPVTPEEVPVSLMEYAPGTFPTETGKINFYSPFLACRDRTSHKINHACYVPLPDGRESIQTSKGSGERGMRSPSGRYYPLQFITPHAPNRANSDYGNTHILKELHPHMLQIHPEDADARNIHENDLVYVYTDFGCIRIRAHITRSQLPGVIAIEQGTWYEAGDEQYKAYFDTGEGASYHLTPVDYGGCANTLLEDVKPGIFDPFIDCMGFHAGGSACEVSRTLPDWGD</sequence>
<reference evidence="6 7" key="1">
    <citation type="submission" date="2024-03" db="EMBL/GenBank/DDBJ databases">
        <title>Human intestinal bacterial collection.</title>
        <authorList>
            <person name="Pauvert C."/>
            <person name="Hitch T.C.A."/>
            <person name="Clavel T."/>
        </authorList>
    </citation>
    <scope>NUCLEOTIDE SEQUENCE [LARGE SCALE GENOMIC DNA]</scope>
    <source>
        <strain evidence="6 7">CLA-SR-H021</strain>
    </source>
</reference>
<dbReference type="InterPro" id="IPR006657">
    <property type="entry name" value="MoPterin_dinucl-bd_dom"/>
</dbReference>
<dbReference type="Proteomes" id="UP001454086">
    <property type="component" value="Unassembled WGS sequence"/>
</dbReference>
<comment type="caution">
    <text evidence="6">The sequence shown here is derived from an EMBL/GenBank/DDBJ whole genome shotgun (WGS) entry which is preliminary data.</text>
</comment>
<dbReference type="Gene3D" id="2.40.40.20">
    <property type="match status" value="1"/>
</dbReference>
<evidence type="ECO:0000256" key="3">
    <source>
        <dbReference type="ARBA" id="ARBA00023004"/>
    </source>
</evidence>
<dbReference type="InterPro" id="IPR050612">
    <property type="entry name" value="Prok_Mopterin_Oxidored"/>
</dbReference>
<comment type="similarity">
    <text evidence="1">Belongs to the prokaryotic molybdopterin-containing oxidoreductase family.</text>
</comment>
<keyword evidence="4" id="KW-0411">Iron-sulfur</keyword>
<dbReference type="EMBL" id="JBBMFM010000029">
    <property type="protein sequence ID" value="MEQ2425287.1"/>
    <property type="molecule type" value="Genomic_DNA"/>
</dbReference>
<name>A0ABV1D4E7_9FIRM</name>
<dbReference type="PANTHER" id="PTHR43742:SF3">
    <property type="entry name" value="DIMETHYL SULFOXIDE REDUCTASE DMSA"/>
    <property type="match status" value="1"/>
</dbReference>
<proteinExistence type="inferred from homology"/>
<feature type="domain" description="4Fe-4S Mo/W bis-MGD-type" evidence="5">
    <location>
        <begin position="1"/>
        <end position="70"/>
    </location>
</feature>
<dbReference type="InterPro" id="IPR006963">
    <property type="entry name" value="Mopterin_OxRdtase_4Fe-4S_dom"/>
</dbReference>
<dbReference type="Pfam" id="PF00384">
    <property type="entry name" value="Molybdopterin"/>
    <property type="match status" value="1"/>
</dbReference>
<protein>
    <submittedName>
        <fullName evidence="6">Molybdopterin-dependent oxidoreductase</fullName>
    </submittedName>
</protein>
<dbReference type="Gene3D" id="3.40.50.740">
    <property type="match status" value="1"/>
</dbReference>
<organism evidence="6 7">
    <name type="scientific">Enterocloster hominis</name>
    <name type="common">ex Hitch et al. 2024</name>
    <dbReference type="NCBI Taxonomy" id="1917870"/>
    <lineage>
        <taxon>Bacteria</taxon>
        <taxon>Bacillati</taxon>
        <taxon>Bacillota</taxon>
        <taxon>Clostridia</taxon>
        <taxon>Lachnospirales</taxon>
        <taxon>Lachnospiraceae</taxon>
        <taxon>Enterocloster</taxon>
    </lineage>
</organism>
<dbReference type="SUPFAM" id="SSF53706">
    <property type="entry name" value="Formate dehydrogenase/DMSO reductase, domains 1-3"/>
    <property type="match status" value="1"/>
</dbReference>
<accession>A0ABV1D4E7</accession>
<evidence type="ECO:0000256" key="1">
    <source>
        <dbReference type="ARBA" id="ARBA00010312"/>
    </source>
</evidence>
<dbReference type="Pfam" id="PF01568">
    <property type="entry name" value="Molydop_binding"/>
    <property type="match status" value="1"/>
</dbReference>
<evidence type="ECO:0000313" key="6">
    <source>
        <dbReference type="EMBL" id="MEQ2425287.1"/>
    </source>
</evidence>
<gene>
    <name evidence="6" type="ORF">WMQ36_09920</name>
</gene>
<keyword evidence="3" id="KW-0408">Iron</keyword>
<dbReference type="Gene3D" id="3.30.200.210">
    <property type="match status" value="1"/>
</dbReference>
<keyword evidence="7" id="KW-1185">Reference proteome</keyword>